<feature type="region of interest" description="Disordered" evidence="1">
    <location>
        <begin position="41"/>
        <end position="60"/>
    </location>
</feature>
<evidence type="ECO:0008006" key="4">
    <source>
        <dbReference type="Google" id="ProtNLM"/>
    </source>
</evidence>
<evidence type="ECO:0000313" key="2">
    <source>
        <dbReference type="EMBL" id="GIY83067.1"/>
    </source>
</evidence>
<comment type="caution">
    <text evidence="2">The sequence shown here is derived from an EMBL/GenBank/DDBJ whole genome shotgun (WGS) entry which is preliminary data.</text>
</comment>
<protein>
    <recommendedName>
        <fullName evidence="4">PX domain-containing protein</fullName>
    </recommendedName>
</protein>
<evidence type="ECO:0000313" key="3">
    <source>
        <dbReference type="Proteomes" id="UP001054837"/>
    </source>
</evidence>
<feature type="non-terminal residue" evidence="2">
    <location>
        <position position="1"/>
    </location>
</feature>
<dbReference type="AlphaFoldDB" id="A0AAV4WK78"/>
<reference evidence="2 3" key="1">
    <citation type="submission" date="2021-06" db="EMBL/GenBank/DDBJ databases">
        <title>Caerostris darwini draft genome.</title>
        <authorList>
            <person name="Kono N."/>
            <person name="Arakawa K."/>
        </authorList>
    </citation>
    <scope>NUCLEOTIDE SEQUENCE [LARGE SCALE GENOMIC DNA]</scope>
</reference>
<dbReference type="EMBL" id="BPLQ01014775">
    <property type="protein sequence ID" value="GIY83067.1"/>
    <property type="molecule type" value="Genomic_DNA"/>
</dbReference>
<keyword evidence="3" id="KW-1185">Reference proteome</keyword>
<proteinExistence type="predicted"/>
<sequence>RSVSFRGAYLVIQLKYDSATILCASRSRWTQFKQLRQIVKKAKSSSPRKSTRGGGGGVEHCDEVDTLFSRPMTFILPNGQGGETGRRHPRRSFQREISTWNLLHTVLLSRRQI</sequence>
<accession>A0AAV4WK78</accession>
<gene>
    <name evidence="2" type="ORF">CDAR_425881</name>
</gene>
<organism evidence="2 3">
    <name type="scientific">Caerostris darwini</name>
    <dbReference type="NCBI Taxonomy" id="1538125"/>
    <lineage>
        <taxon>Eukaryota</taxon>
        <taxon>Metazoa</taxon>
        <taxon>Ecdysozoa</taxon>
        <taxon>Arthropoda</taxon>
        <taxon>Chelicerata</taxon>
        <taxon>Arachnida</taxon>
        <taxon>Araneae</taxon>
        <taxon>Araneomorphae</taxon>
        <taxon>Entelegynae</taxon>
        <taxon>Araneoidea</taxon>
        <taxon>Araneidae</taxon>
        <taxon>Caerostris</taxon>
    </lineage>
</organism>
<name>A0AAV4WK78_9ARAC</name>
<evidence type="ECO:0000256" key="1">
    <source>
        <dbReference type="SAM" id="MobiDB-lite"/>
    </source>
</evidence>
<dbReference type="Proteomes" id="UP001054837">
    <property type="component" value="Unassembled WGS sequence"/>
</dbReference>